<organism evidence="2 3">
    <name type="scientific">Albula glossodonta</name>
    <name type="common">roundjaw bonefish</name>
    <dbReference type="NCBI Taxonomy" id="121402"/>
    <lineage>
        <taxon>Eukaryota</taxon>
        <taxon>Metazoa</taxon>
        <taxon>Chordata</taxon>
        <taxon>Craniata</taxon>
        <taxon>Vertebrata</taxon>
        <taxon>Euteleostomi</taxon>
        <taxon>Actinopterygii</taxon>
        <taxon>Neopterygii</taxon>
        <taxon>Teleostei</taxon>
        <taxon>Albuliformes</taxon>
        <taxon>Albulidae</taxon>
        <taxon>Albula</taxon>
    </lineage>
</organism>
<comment type="caution">
    <text evidence="2">The sequence shown here is derived from an EMBL/GenBank/DDBJ whole genome shotgun (WGS) entry which is preliminary data.</text>
</comment>
<dbReference type="EMBL" id="JAFBMS010001236">
    <property type="protein sequence ID" value="KAG9329388.1"/>
    <property type="molecule type" value="Genomic_DNA"/>
</dbReference>
<evidence type="ECO:0000313" key="2">
    <source>
        <dbReference type="EMBL" id="KAG9342818.1"/>
    </source>
</evidence>
<dbReference type="Proteomes" id="UP000824540">
    <property type="component" value="Unassembled WGS sequence"/>
</dbReference>
<reference evidence="2" key="1">
    <citation type="thesis" date="2021" institute="BYU ScholarsArchive" country="Provo, UT, USA">
        <title>Applications of and Algorithms for Genome Assembly and Genomic Analyses with an Emphasis on Marine Teleosts.</title>
        <authorList>
            <person name="Pickett B.D."/>
        </authorList>
    </citation>
    <scope>NUCLEOTIDE SEQUENCE</scope>
    <source>
        <strain evidence="2">HI-2016</strain>
    </source>
</reference>
<accession>A0A8T2NZI3</accession>
<keyword evidence="3" id="KW-1185">Reference proteome</keyword>
<dbReference type="AlphaFoldDB" id="A0A8T2NZI3"/>
<sequence>MWAGLKEKGWARARTRAGLAVKLCSSMPRVSPPALQHPLLAHSGGIGYGYLRLEAMDPVDEVGDLAGDSVLGRQGEPCKQTSAH</sequence>
<evidence type="ECO:0000313" key="3">
    <source>
        <dbReference type="Proteomes" id="UP000824540"/>
    </source>
</evidence>
<proteinExistence type="predicted"/>
<name>A0A8T2NZI3_9TELE</name>
<gene>
    <name evidence="1" type="ORF">JZ751_005429</name>
    <name evidence="2" type="ORF">JZ751_015690</name>
</gene>
<protein>
    <submittedName>
        <fullName evidence="2">Uncharacterized protein</fullName>
    </submittedName>
</protein>
<dbReference type="EMBL" id="JAFBMS010000026">
    <property type="protein sequence ID" value="KAG9342818.1"/>
    <property type="molecule type" value="Genomic_DNA"/>
</dbReference>
<evidence type="ECO:0000313" key="1">
    <source>
        <dbReference type="EMBL" id="KAG9329388.1"/>
    </source>
</evidence>